<reference evidence="2" key="1">
    <citation type="journal article" date="2011" name="Nat. Genet.">
        <title>The Arabidopsis lyrata genome sequence and the basis of rapid genome size change.</title>
        <authorList>
            <person name="Hu T.T."/>
            <person name="Pattyn P."/>
            <person name="Bakker E.G."/>
            <person name="Cao J."/>
            <person name="Cheng J.-F."/>
            <person name="Clark R.M."/>
            <person name="Fahlgren N."/>
            <person name="Fawcett J.A."/>
            <person name="Grimwood J."/>
            <person name="Gundlach H."/>
            <person name="Haberer G."/>
            <person name="Hollister J.D."/>
            <person name="Ossowski S."/>
            <person name="Ottilar R.P."/>
            <person name="Salamov A.A."/>
            <person name="Schneeberger K."/>
            <person name="Spannagl M."/>
            <person name="Wang X."/>
            <person name="Yang L."/>
            <person name="Nasrallah M.E."/>
            <person name="Bergelson J."/>
            <person name="Carrington J.C."/>
            <person name="Gaut B.S."/>
            <person name="Schmutz J."/>
            <person name="Mayer K.F.X."/>
            <person name="Van de Peer Y."/>
            <person name="Grigoriev I.V."/>
            <person name="Nordborg M."/>
            <person name="Weigel D."/>
            <person name="Guo Y.-L."/>
        </authorList>
    </citation>
    <scope>NUCLEOTIDE SEQUENCE [LARGE SCALE GENOMIC DNA]</scope>
    <source>
        <strain evidence="2">cv. MN47</strain>
    </source>
</reference>
<gene>
    <name evidence="1" type="ORF">ARALYDRAFT_655340</name>
</gene>
<name>D7MW36_ARALL</name>
<dbReference type="Gramene" id="Al_scaffold_0063_1">
    <property type="protein sequence ID" value="Al_scaffold_0063_1"/>
    <property type="gene ID" value="Al_scaffold_0063_1"/>
</dbReference>
<dbReference type="Proteomes" id="UP000008694">
    <property type="component" value="Unassembled WGS sequence"/>
</dbReference>
<dbReference type="AlphaFoldDB" id="D7MW36"/>
<sequence>ITPIPKHLKCVDRLKHKAMTRFCGQKLELRIGIPTHDKGEPRLKTPNLNTKMPFKKINSVTVDMYYQIVSPTSLGDP</sequence>
<keyword evidence="2" id="KW-1185">Reference proteome</keyword>
<organism evidence="2">
    <name type="scientific">Arabidopsis lyrata subsp. lyrata</name>
    <name type="common">Lyre-leaved rock-cress</name>
    <dbReference type="NCBI Taxonomy" id="81972"/>
    <lineage>
        <taxon>Eukaryota</taxon>
        <taxon>Viridiplantae</taxon>
        <taxon>Streptophyta</taxon>
        <taxon>Embryophyta</taxon>
        <taxon>Tracheophyta</taxon>
        <taxon>Spermatophyta</taxon>
        <taxon>Magnoliopsida</taxon>
        <taxon>eudicotyledons</taxon>
        <taxon>Gunneridae</taxon>
        <taxon>Pentapetalae</taxon>
        <taxon>rosids</taxon>
        <taxon>malvids</taxon>
        <taxon>Brassicales</taxon>
        <taxon>Brassicaceae</taxon>
        <taxon>Camelineae</taxon>
        <taxon>Arabidopsis</taxon>
    </lineage>
</organism>
<evidence type="ECO:0000313" key="2">
    <source>
        <dbReference type="Proteomes" id="UP000008694"/>
    </source>
</evidence>
<evidence type="ECO:0000313" key="1">
    <source>
        <dbReference type="EMBL" id="EFH39244.1"/>
    </source>
</evidence>
<dbReference type="EMBL" id="GL348763">
    <property type="protein sequence ID" value="EFH39244.1"/>
    <property type="molecule type" value="Genomic_DNA"/>
</dbReference>
<protein>
    <submittedName>
        <fullName evidence="1">Predicted protein</fullName>
    </submittedName>
</protein>
<dbReference type="HOGENOM" id="CLU_2645238_0_0_1"/>
<proteinExistence type="predicted"/>
<accession>D7MW36</accession>
<feature type="non-terminal residue" evidence="1">
    <location>
        <position position="1"/>
    </location>
</feature>